<protein>
    <submittedName>
        <fullName evidence="8">Putative fad-binding domain-containing protein</fullName>
    </submittedName>
</protein>
<dbReference type="PANTHER" id="PTHR47178">
    <property type="entry name" value="MONOOXYGENASE, FAD-BINDING"/>
    <property type="match status" value="1"/>
</dbReference>
<sequence length="411" mass="44854">MGFSKDAQLVIIVGAGIVGLALAQALKKENIPFQLYERDQGLDHLAAGWGISINWALEALEKCLPSELFTRVDDVQVDPEQGRQDTGRFLFLDLETLEPLYVIPPSPRKRVSRLGFRKLLAEGLDIRWGKALSSFAPSADGNGIVVQFADGTSAHGAMLIAADGGRSRTRALLLGEAGALQPLPVRFIGVTATLDEEEMAPLRAIDPLLFKGTHPRTNHFLWFSVLSTPETNGTAGSARPHYEAQINLSWPAAAGPEGEVPRTDPERLARMRGAARGFHEVLRRAIERVPDGTVVREIKIADWPPVEWQAGGLVTMLGDAAHPMTMYRGEAANHGLLDASKLTEELKLWHGGSKTRAQALEDFETEMRQRTRQAVLLSRQACLDAHDVANLGPESPLVSKRARVMDPGLKA</sequence>
<evidence type="ECO:0000313" key="8">
    <source>
        <dbReference type="EMBL" id="GAP85393.2"/>
    </source>
</evidence>
<reference evidence="8" key="1">
    <citation type="submission" date="2016-03" db="EMBL/GenBank/DDBJ databases">
        <title>Draft genome sequence of Rosellinia necatrix.</title>
        <authorList>
            <person name="Kanematsu S."/>
        </authorList>
    </citation>
    <scope>NUCLEOTIDE SEQUENCE [LARGE SCALE GENOMIC DNA]</scope>
    <source>
        <strain evidence="8">W97</strain>
    </source>
</reference>
<dbReference type="OMA" id="EMRIRAN"/>
<dbReference type="InterPro" id="IPR036188">
    <property type="entry name" value="FAD/NAD-bd_sf"/>
</dbReference>
<dbReference type="PANTHER" id="PTHR47178:SF1">
    <property type="entry name" value="FAD-BINDING DOMAIN-CONTAINING PROTEIN-RELATED"/>
    <property type="match status" value="1"/>
</dbReference>
<evidence type="ECO:0000313" key="9">
    <source>
        <dbReference type="Proteomes" id="UP000054516"/>
    </source>
</evidence>
<dbReference type="PRINTS" id="PR00420">
    <property type="entry name" value="RNGMNOXGNASE"/>
</dbReference>
<evidence type="ECO:0000256" key="6">
    <source>
        <dbReference type="ARBA" id="ARBA00023033"/>
    </source>
</evidence>
<keyword evidence="3" id="KW-0285">Flavoprotein</keyword>
<evidence type="ECO:0000256" key="5">
    <source>
        <dbReference type="ARBA" id="ARBA00023002"/>
    </source>
</evidence>
<dbReference type="SUPFAM" id="SSF51905">
    <property type="entry name" value="FAD/NAD(P)-binding domain"/>
    <property type="match status" value="1"/>
</dbReference>
<proteinExistence type="predicted"/>
<dbReference type="OrthoDB" id="47494at2759"/>
<organism evidence="8">
    <name type="scientific">Rosellinia necatrix</name>
    <name type="common">White root-rot fungus</name>
    <dbReference type="NCBI Taxonomy" id="77044"/>
    <lineage>
        <taxon>Eukaryota</taxon>
        <taxon>Fungi</taxon>
        <taxon>Dikarya</taxon>
        <taxon>Ascomycota</taxon>
        <taxon>Pezizomycotina</taxon>
        <taxon>Sordariomycetes</taxon>
        <taxon>Xylariomycetidae</taxon>
        <taxon>Xylariales</taxon>
        <taxon>Xylariaceae</taxon>
        <taxon>Rosellinia</taxon>
    </lineage>
</organism>
<evidence type="ECO:0000256" key="2">
    <source>
        <dbReference type="ARBA" id="ARBA00005179"/>
    </source>
</evidence>
<dbReference type="InterPro" id="IPR002938">
    <property type="entry name" value="FAD-bd"/>
</dbReference>
<dbReference type="Pfam" id="PF01494">
    <property type="entry name" value="FAD_binding_3"/>
    <property type="match status" value="1"/>
</dbReference>
<dbReference type="GO" id="GO:0004497">
    <property type="term" value="F:monooxygenase activity"/>
    <property type="evidence" value="ECO:0007669"/>
    <property type="project" value="UniProtKB-KW"/>
</dbReference>
<keyword evidence="5" id="KW-0560">Oxidoreductase</keyword>
<evidence type="ECO:0000256" key="1">
    <source>
        <dbReference type="ARBA" id="ARBA00001974"/>
    </source>
</evidence>
<name>A0A1W2TBS7_ROSNE</name>
<keyword evidence="6" id="KW-0503">Monooxygenase</keyword>
<dbReference type="STRING" id="77044.A0A1W2TBS7"/>
<comment type="cofactor">
    <cofactor evidence="1">
        <name>FAD</name>
        <dbReference type="ChEBI" id="CHEBI:57692"/>
    </cofactor>
</comment>
<comment type="pathway">
    <text evidence="2">Secondary metabolite biosynthesis.</text>
</comment>
<dbReference type="EMBL" id="DF977455">
    <property type="protein sequence ID" value="GAP85393.2"/>
    <property type="molecule type" value="Genomic_DNA"/>
</dbReference>
<dbReference type="Proteomes" id="UP000054516">
    <property type="component" value="Unassembled WGS sequence"/>
</dbReference>
<evidence type="ECO:0000256" key="3">
    <source>
        <dbReference type="ARBA" id="ARBA00022630"/>
    </source>
</evidence>
<keyword evidence="4" id="KW-0274">FAD</keyword>
<evidence type="ECO:0000256" key="4">
    <source>
        <dbReference type="ARBA" id="ARBA00022827"/>
    </source>
</evidence>
<keyword evidence="9" id="KW-1185">Reference proteome</keyword>
<evidence type="ECO:0000259" key="7">
    <source>
        <dbReference type="Pfam" id="PF01494"/>
    </source>
</evidence>
<accession>A0A1W2TBS7</accession>
<dbReference type="AlphaFoldDB" id="A0A1W2TBS7"/>
<feature type="domain" description="FAD-binding" evidence="7">
    <location>
        <begin position="10"/>
        <end position="375"/>
    </location>
</feature>
<dbReference type="GO" id="GO:0071949">
    <property type="term" value="F:FAD binding"/>
    <property type="evidence" value="ECO:0007669"/>
    <property type="project" value="InterPro"/>
</dbReference>
<gene>
    <name evidence="8" type="ORF">SAMD00023353_1001200</name>
</gene>
<dbReference type="Gene3D" id="3.50.50.60">
    <property type="entry name" value="FAD/NAD(P)-binding domain"/>
    <property type="match status" value="1"/>
</dbReference>